<comment type="caution">
    <text evidence="1">The sequence shown here is derived from an EMBL/GenBank/DDBJ whole genome shotgun (WGS) entry which is preliminary data.</text>
</comment>
<accession>A0A1F6G5N8</accession>
<dbReference type="AlphaFoldDB" id="A0A1F6G5N8"/>
<sequence>MVAIWVKNFDVSHSLFAPNPLANSDCHEGLRLPIFMQRQPKNFMQITDFHAKYYALALSRRFGSDDPNKLTSALGDAQVDLNPHQIEAG</sequence>
<dbReference type="STRING" id="1817772.A2527_14725"/>
<name>A0A1F6G5N8_9PROT</name>
<evidence type="ECO:0000313" key="1">
    <source>
        <dbReference type="EMBL" id="OGG93428.1"/>
    </source>
</evidence>
<protein>
    <submittedName>
        <fullName evidence="1">Uncharacterized protein</fullName>
    </submittedName>
</protein>
<reference evidence="1 2" key="1">
    <citation type="journal article" date="2016" name="Nat. Commun.">
        <title>Thousands of microbial genomes shed light on interconnected biogeochemical processes in an aquifer system.</title>
        <authorList>
            <person name="Anantharaman K."/>
            <person name="Brown C.T."/>
            <person name="Hug L.A."/>
            <person name="Sharon I."/>
            <person name="Castelle C.J."/>
            <person name="Probst A.J."/>
            <person name="Thomas B.C."/>
            <person name="Singh A."/>
            <person name="Wilkins M.J."/>
            <person name="Karaoz U."/>
            <person name="Brodie E.L."/>
            <person name="Williams K.H."/>
            <person name="Hubbard S.S."/>
            <person name="Banfield J.F."/>
        </authorList>
    </citation>
    <scope>NUCLEOTIDE SEQUENCE [LARGE SCALE GENOMIC DNA]</scope>
</reference>
<dbReference type="Proteomes" id="UP000178449">
    <property type="component" value="Unassembled WGS sequence"/>
</dbReference>
<evidence type="ECO:0000313" key="2">
    <source>
        <dbReference type="Proteomes" id="UP000178449"/>
    </source>
</evidence>
<proteinExistence type="predicted"/>
<organism evidence="1 2">
    <name type="scientific">Candidatus Lambdaproteobacteria bacterium RIFOXYD2_FULL_50_16</name>
    <dbReference type="NCBI Taxonomy" id="1817772"/>
    <lineage>
        <taxon>Bacteria</taxon>
        <taxon>Pseudomonadati</taxon>
        <taxon>Pseudomonadota</taxon>
        <taxon>Candidatus Lambdaproteobacteria</taxon>
    </lineage>
</organism>
<gene>
    <name evidence="1" type="ORF">A2527_14725</name>
</gene>
<dbReference type="EMBL" id="MFNE01000050">
    <property type="protein sequence ID" value="OGG93428.1"/>
    <property type="molecule type" value="Genomic_DNA"/>
</dbReference>